<dbReference type="EMBL" id="DF820458">
    <property type="protein sequence ID" value="GAK52566.1"/>
    <property type="molecule type" value="Genomic_DNA"/>
</dbReference>
<reference evidence="1" key="1">
    <citation type="journal article" date="2015" name="PeerJ">
        <title>First genomic representation of candidate bacterial phylum KSB3 points to enhanced environmental sensing as a trigger of wastewater bulking.</title>
        <authorList>
            <person name="Sekiguchi Y."/>
            <person name="Ohashi A."/>
            <person name="Parks D.H."/>
            <person name="Yamauchi T."/>
            <person name="Tyson G.W."/>
            <person name="Hugenholtz P."/>
        </authorList>
    </citation>
    <scope>NUCLEOTIDE SEQUENCE [LARGE SCALE GENOMIC DNA]</scope>
</reference>
<evidence type="ECO:0000313" key="2">
    <source>
        <dbReference type="Proteomes" id="UP000030700"/>
    </source>
</evidence>
<dbReference type="Proteomes" id="UP000030700">
    <property type="component" value="Unassembled WGS sequence"/>
</dbReference>
<gene>
    <name evidence="1" type="ORF">U14_03818</name>
</gene>
<accession>A0A081BQA0</accession>
<name>A0A081BQA0_9BACT</name>
<dbReference type="HOGENOM" id="CLU_2104177_0_0_0"/>
<proteinExistence type="predicted"/>
<organism evidence="1">
    <name type="scientific">Candidatus Moduliflexus flocculans</name>
    <dbReference type="NCBI Taxonomy" id="1499966"/>
    <lineage>
        <taxon>Bacteria</taxon>
        <taxon>Candidatus Moduliflexota</taxon>
        <taxon>Candidatus Moduliflexia</taxon>
        <taxon>Candidatus Moduliflexales</taxon>
        <taxon>Candidatus Moduliflexaceae</taxon>
    </lineage>
</organism>
<dbReference type="AlphaFoldDB" id="A0A081BQA0"/>
<keyword evidence="2" id="KW-1185">Reference proteome</keyword>
<sequence length="115" mass="12952">MLIHRSDIGAIAFLKADMARSASHKGDPAISMHNDEMLKRLAHSVIVVHHHGWKMFQGFLDHNEGKSGVASAEIRQLLLRDAGIETACPENQAIKRRGFGEFINDIRLRIIRTEE</sequence>
<protein>
    <submittedName>
        <fullName evidence="1">Uncharacterized protein</fullName>
    </submittedName>
</protein>
<evidence type="ECO:0000313" key="1">
    <source>
        <dbReference type="EMBL" id="GAK52566.1"/>
    </source>
</evidence>